<dbReference type="STRING" id="504486.SAMN05660703_1707"/>
<feature type="transmembrane region" description="Helical" evidence="1">
    <location>
        <begin position="9"/>
        <end position="28"/>
    </location>
</feature>
<feature type="transmembrane region" description="Helical" evidence="1">
    <location>
        <begin position="312"/>
        <end position="332"/>
    </location>
</feature>
<dbReference type="AlphaFoldDB" id="A0A1W2A0R1"/>
<feature type="transmembrane region" description="Helical" evidence="1">
    <location>
        <begin position="375"/>
        <end position="396"/>
    </location>
</feature>
<feature type="transmembrane region" description="Helical" evidence="1">
    <location>
        <begin position="48"/>
        <end position="67"/>
    </location>
</feature>
<keyword evidence="1" id="KW-0812">Transmembrane</keyword>
<feature type="transmembrane region" description="Helical" evidence="1">
    <location>
        <begin position="344"/>
        <end position="363"/>
    </location>
</feature>
<evidence type="ECO:0000313" key="3">
    <source>
        <dbReference type="Proteomes" id="UP000192360"/>
    </source>
</evidence>
<feature type="transmembrane region" description="Helical" evidence="1">
    <location>
        <begin position="102"/>
        <end position="122"/>
    </location>
</feature>
<protein>
    <recommendedName>
        <fullName evidence="4">Cytochrome C and Quinol oxidase polypeptide I</fullName>
    </recommendedName>
</protein>
<accession>A0A1W2A0R1</accession>
<gene>
    <name evidence="2" type="ORF">SAMN05660703_1707</name>
</gene>
<dbReference type="Proteomes" id="UP000192360">
    <property type="component" value="Unassembled WGS sequence"/>
</dbReference>
<keyword evidence="3" id="KW-1185">Reference proteome</keyword>
<organism evidence="2 3">
    <name type="scientific">Cellulophaga tyrosinoxydans</name>
    <dbReference type="NCBI Taxonomy" id="504486"/>
    <lineage>
        <taxon>Bacteria</taxon>
        <taxon>Pseudomonadati</taxon>
        <taxon>Bacteroidota</taxon>
        <taxon>Flavobacteriia</taxon>
        <taxon>Flavobacteriales</taxon>
        <taxon>Flavobacteriaceae</taxon>
        <taxon>Cellulophaga</taxon>
    </lineage>
</organism>
<keyword evidence="1" id="KW-0472">Membrane</keyword>
<keyword evidence="1" id="KW-1133">Transmembrane helix</keyword>
<dbReference type="EMBL" id="FWXO01000002">
    <property type="protein sequence ID" value="SMC54230.1"/>
    <property type="molecule type" value="Genomic_DNA"/>
</dbReference>
<evidence type="ECO:0000313" key="2">
    <source>
        <dbReference type="EMBL" id="SMC54230.1"/>
    </source>
</evidence>
<sequence length="400" mass="46148">MVISVKKQVYLAFTYFIIAAFFGVVLRLFHAIDLPINYKFIVHTHSHIALLGWVYLILTTLLYHVYLSNQSISKKHRNLFLFTQITLIGMLVTFPFQGYALFSIIFSTLFLIASYLFTWFFITHVSVSTKASYSYKIIKSALVYLVISSIGPWALGAIMTMLGPLSIWYRLAIYFYLHFLYNGWMILALVGLFFYILENKKITINKKTFTSFYRLINAGVILSFFLSILWIEPSLLYNGLGGFGALIQLIAIVFLICELRSNDQSILNIFTDFQKMILKTVFGLLVLKMLLQLITALPYFAMLAVNYLDFTIGYLHLTFLGIISLSIFFFLDYFQILKVTKGPYFLYITSFAITELLIFYKGFASWQKISIIENYYSALAFFSALILISIVLILVLRKKA</sequence>
<evidence type="ECO:0008006" key="4">
    <source>
        <dbReference type="Google" id="ProtNLM"/>
    </source>
</evidence>
<feature type="transmembrane region" description="Helical" evidence="1">
    <location>
        <begin position="237"/>
        <end position="257"/>
    </location>
</feature>
<reference evidence="2 3" key="1">
    <citation type="submission" date="2017-04" db="EMBL/GenBank/DDBJ databases">
        <authorList>
            <person name="Afonso C.L."/>
            <person name="Miller P.J."/>
            <person name="Scott M.A."/>
            <person name="Spackman E."/>
            <person name="Goraichik I."/>
            <person name="Dimitrov K.M."/>
            <person name="Suarez D.L."/>
            <person name="Swayne D.E."/>
        </authorList>
    </citation>
    <scope>NUCLEOTIDE SEQUENCE [LARGE SCALE GENOMIC DNA]</scope>
    <source>
        <strain evidence="2 3">DSM 21164</strain>
    </source>
</reference>
<feature type="transmembrane region" description="Helical" evidence="1">
    <location>
        <begin position="79"/>
        <end position="96"/>
    </location>
</feature>
<feature type="transmembrane region" description="Helical" evidence="1">
    <location>
        <begin position="142"/>
        <end position="167"/>
    </location>
</feature>
<evidence type="ECO:0000256" key="1">
    <source>
        <dbReference type="SAM" id="Phobius"/>
    </source>
</evidence>
<proteinExistence type="predicted"/>
<feature type="transmembrane region" description="Helical" evidence="1">
    <location>
        <begin position="209"/>
        <end position="231"/>
    </location>
</feature>
<feature type="transmembrane region" description="Helical" evidence="1">
    <location>
        <begin position="277"/>
        <end position="300"/>
    </location>
</feature>
<name>A0A1W2A0R1_9FLAO</name>
<feature type="transmembrane region" description="Helical" evidence="1">
    <location>
        <begin position="173"/>
        <end position="197"/>
    </location>
</feature>